<feature type="transmembrane region" description="Helical" evidence="6">
    <location>
        <begin position="185"/>
        <end position="209"/>
    </location>
</feature>
<sequence length="417" mass="46600">MNKFWIILSHAFLTKLKAKSFIVITVIMIVGVLAMTNMERIVDLFSNGKDEKKIAVMDQTGNVFDSYKAQMKNINKNIILSKVKSDEESQIEKQVREGKYDGYLSIRTDEKNIIDAVYKAKTITDSDTMGDLQTGLQGVKAMQAASQLKLAPDQLQLLNNPVQFDKVALSNNAKTQEELNQARGLVYILLFIIYFAVIFYANMIGMEVATEKSSRVMEILISSASPIQHMFGKILGVALLGLAQMALILTVGYISLKQNYQNMNDGFFEVFGFGNISVSTIVYAVVFFLLGYLLYSTFAAFLGSLVSRIEDMQQMIMPMTFLIMIGFFISMYGLGNPEAKFVTVTSFIPFFTPMIMFMRIGMLDVPTWQALLGIAALIAAIIALAWFGARVYRGGVLMYGKSNSFKDIKKALQITKN</sequence>
<evidence type="ECO:0000256" key="1">
    <source>
        <dbReference type="ARBA" id="ARBA00004651"/>
    </source>
</evidence>
<feature type="transmembrane region" description="Helical" evidence="6">
    <location>
        <begin position="315"/>
        <end position="335"/>
    </location>
</feature>
<keyword evidence="5 6" id="KW-0472">Membrane</keyword>
<feature type="transmembrane region" description="Helical" evidence="6">
    <location>
        <begin position="276"/>
        <end position="303"/>
    </location>
</feature>
<evidence type="ECO:0000256" key="3">
    <source>
        <dbReference type="ARBA" id="ARBA00022692"/>
    </source>
</evidence>
<evidence type="ECO:0000313" key="8">
    <source>
        <dbReference type="EMBL" id="RLQ97307.1"/>
    </source>
</evidence>
<gene>
    <name evidence="8" type="ORF">D9X91_03925</name>
</gene>
<keyword evidence="2" id="KW-1003">Cell membrane</keyword>
<dbReference type="OrthoDB" id="9768837at2"/>
<evidence type="ECO:0000256" key="5">
    <source>
        <dbReference type="ARBA" id="ARBA00023136"/>
    </source>
</evidence>
<proteinExistence type="predicted"/>
<feature type="transmembrane region" description="Helical" evidence="6">
    <location>
        <begin position="21"/>
        <end position="38"/>
    </location>
</feature>
<keyword evidence="3 6" id="KW-0812">Transmembrane</keyword>
<comment type="caution">
    <text evidence="8">The sequence shown here is derived from an EMBL/GenBank/DDBJ whole genome shotgun (WGS) entry which is preliminary data.</text>
</comment>
<dbReference type="PANTHER" id="PTHR30294:SF29">
    <property type="entry name" value="MULTIDRUG ABC TRANSPORTER PERMEASE YBHS-RELATED"/>
    <property type="match status" value="1"/>
</dbReference>
<keyword evidence="4 6" id="KW-1133">Transmembrane helix</keyword>
<dbReference type="GO" id="GO:0005886">
    <property type="term" value="C:plasma membrane"/>
    <property type="evidence" value="ECO:0007669"/>
    <property type="project" value="UniProtKB-SubCell"/>
</dbReference>
<accession>A0A3L7K2I4</accession>
<feature type="transmembrane region" description="Helical" evidence="6">
    <location>
        <begin position="341"/>
        <end position="358"/>
    </location>
</feature>
<dbReference type="EMBL" id="RCVZ01000002">
    <property type="protein sequence ID" value="RLQ97307.1"/>
    <property type="molecule type" value="Genomic_DNA"/>
</dbReference>
<dbReference type="RefSeq" id="WP_121679256.1">
    <property type="nucleotide sequence ID" value="NZ_RCVZ01000002.1"/>
</dbReference>
<dbReference type="PANTHER" id="PTHR30294">
    <property type="entry name" value="MEMBRANE COMPONENT OF ABC TRANSPORTER YHHJ-RELATED"/>
    <property type="match status" value="1"/>
</dbReference>
<organism evidence="8 9">
    <name type="scientific">Falsibacillus albus</name>
    <dbReference type="NCBI Taxonomy" id="2478915"/>
    <lineage>
        <taxon>Bacteria</taxon>
        <taxon>Bacillati</taxon>
        <taxon>Bacillota</taxon>
        <taxon>Bacilli</taxon>
        <taxon>Bacillales</taxon>
        <taxon>Bacillaceae</taxon>
        <taxon>Falsibacillus</taxon>
    </lineage>
</organism>
<evidence type="ECO:0000256" key="6">
    <source>
        <dbReference type="SAM" id="Phobius"/>
    </source>
</evidence>
<keyword evidence="9" id="KW-1185">Reference proteome</keyword>
<protein>
    <submittedName>
        <fullName evidence="8">ABC transporter permease</fullName>
    </submittedName>
</protein>
<feature type="transmembrane region" description="Helical" evidence="6">
    <location>
        <begin position="370"/>
        <end position="389"/>
    </location>
</feature>
<evidence type="ECO:0000256" key="4">
    <source>
        <dbReference type="ARBA" id="ARBA00022989"/>
    </source>
</evidence>
<dbReference type="InterPro" id="IPR051449">
    <property type="entry name" value="ABC-2_transporter_component"/>
</dbReference>
<comment type="subcellular location">
    <subcellularLocation>
        <location evidence="1">Cell membrane</location>
        <topology evidence="1">Multi-pass membrane protein</topology>
    </subcellularLocation>
</comment>
<dbReference type="GO" id="GO:0140359">
    <property type="term" value="F:ABC-type transporter activity"/>
    <property type="evidence" value="ECO:0007669"/>
    <property type="project" value="InterPro"/>
</dbReference>
<reference evidence="8 9" key="1">
    <citation type="submission" date="2018-10" db="EMBL/GenBank/DDBJ databases">
        <title>Falsibacillus sp. genome draft.</title>
        <authorList>
            <person name="Shi S."/>
        </authorList>
    </citation>
    <scope>NUCLEOTIDE SEQUENCE [LARGE SCALE GENOMIC DNA]</scope>
    <source>
        <strain evidence="8 9">GY 10110</strain>
    </source>
</reference>
<name>A0A3L7K2I4_9BACI</name>
<dbReference type="Proteomes" id="UP000276770">
    <property type="component" value="Unassembled WGS sequence"/>
</dbReference>
<feature type="domain" description="ABC-2 type transporter transmembrane" evidence="7">
    <location>
        <begin position="21"/>
        <end position="389"/>
    </location>
</feature>
<evidence type="ECO:0000259" key="7">
    <source>
        <dbReference type="Pfam" id="PF12698"/>
    </source>
</evidence>
<dbReference type="Pfam" id="PF12698">
    <property type="entry name" value="ABC2_membrane_3"/>
    <property type="match status" value="1"/>
</dbReference>
<evidence type="ECO:0000256" key="2">
    <source>
        <dbReference type="ARBA" id="ARBA00022475"/>
    </source>
</evidence>
<dbReference type="InterPro" id="IPR013525">
    <property type="entry name" value="ABC2_TM"/>
</dbReference>
<dbReference type="AlphaFoldDB" id="A0A3L7K2I4"/>
<evidence type="ECO:0000313" key="9">
    <source>
        <dbReference type="Proteomes" id="UP000276770"/>
    </source>
</evidence>
<feature type="transmembrane region" description="Helical" evidence="6">
    <location>
        <begin position="230"/>
        <end position="256"/>
    </location>
</feature>